<proteinExistence type="predicted"/>
<feature type="chain" id="PRO_5024438141" description="Outer membrane protein beta-barrel domain-containing protein" evidence="1">
    <location>
        <begin position="21"/>
        <end position="249"/>
    </location>
</feature>
<organism evidence="2 3">
    <name type="scientific">Adhaeribacter rhizoryzae</name>
    <dbReference type="NCBI Taxonomy" id="2607907"/>
    <lineage>
        <taxon>Bacteria</taxon>
        <taxon>Pseudomonadati</taxon>
        <taxon>Bacteroidota</taxon>
        <taxon>Cytophagia</taxon>
        <taxon>Cytophagales</taxon>
        <taxon>Hymenobacteraceae</taxon>
        <taxon>Adhaeribacter</taxon>
    </lineage>
</organism>
<dbReference type="RefSeq" id="WP_150087398.1">
    <property type="nucleotide sequence ID" value="NZ_VWSF01000003.1"/>
</dbReference>
<dbReference type="EMBL" id="VWSF01000003">
    <property type="protein sequence ID" value="KAA5548266.1"/>
    <property type="molecule type" value="Genomic_DNA"/>
</dbReference>
<keyword evidence="1" id="KW-0732">Signal</keyword>
<gene>
    <name evidence="2" type="ORF">F0145_05940</name>
</gene>
<feature type="signal peptide" evidence="1">
    <location>
        <begin position="1"/>
        <end position="20"/>
    </location>
</feature>
<evidence type="ECO:0008006" key="4">
    <source>
        <dbReference type="Google" id="ProtNLM"/>
    </source>
</evidence>
<sequence length="249" mass="27047">MRSRLTLTGILFLLAFAAHAQTENSMATGTNNNQPAPTALVARNNKYSISAGLGYYLPVLAEKNVSYSQAEYSPEFGLGFSYFVSLDYALTPDLYAGVGFNGSYGKARFIKNAIINGEQINGYLKAGALENTNLLLNITYAPARNGLQPYAKLGAGFFISELELGDIPLRLTNNVESELFPDYKSSGLGIVPEIGLKYKQFALSAAYAMPFKKLTGEKVSEPGAYTSTGTIKSYSLQINLSYRTSIFKN</sequence>
<evidence type="ECO:0000313" key="3">
    <source>
        <dbReference type="Proteomes" id="UP000323426"/>
    </source>
</evidence>
<protein>
    <recommendedName>
        <fullName evidence="4">Outer membrane protein beta-barrel domain-containing protein</fullName>
    </recommendedName>
</protein>
<reference evidence="2 3" key="1">
    <citation type="submission" date="2019-09" db="EMBL/GenBank/DDBJ databases">
        <title>Genome sequence and assembly of Adhaeribacter sp.</title>
        <authorList>
            <person name="Chhetri G."/>
        </authorList>
    </citation>
    <scope>NUCLEOTIDE SEQUENCE [LARGE SCALE GENOMIC DNA]</scope>
    <source>
        <strain evidence="2 3">DK36</strain>
    </source>
</reference>
<dbReference type="AlphaFoldDB" id="A0A5M6DP90"/>
<keyword evidence="3" id="KW-1185">Reference proteome</keyword>
<dbReference type="Proteomes" id="UP000323426">
    <property type="component" value="Unassembled WGS sequence"/>
</dbReference>
<evidence type="ECO:0000256" key="1">
    <source>
        <dbReference type="SAM" id="SignalP"/>
    </source>
</evidence>
<dbReference type="InterPro" id="IPR011250">
    <property type="entry name" value="OMP/PagP_B-barrel"/>
</dbReference>
<accession>A0A5M6DP90</accession>
<dbReference type="SUPFAM" id="SSF56925">
    <property type="entry name" value="OMPA-like"/>
    <property type="match status" value="1"/>
</dbReference>
<evidence type="ECO:0000313" key="2">
    <source>
        <dbReference type="EMBL" id="KAA5548266.1"/>
    </source>
</evidence>
<name>A0A5M6DP90_9BACT</name>
<comment type="caution">
    <text evidence="2">The sequence shown here is derived from an EMBL/GenBank/DDBJ whole genome shotgun (WGS) entry which is preliminary data.</text>
</comment>